<sequence length="200" mass="22198">LNQWKVFDQVTCGQEKVKNDCIAAHCLPFKRVLLDQSPICSTNRLRSPEDTVMQRWAPAGSLVNTGVQSRALQLGAETTSTQSDPEDPEPSRFLIRGWFHRLSVETRTGPGETSVLYRFSVGGVSYSYVEVTAKTNKDADVFFTSLITKYRTISVGCLASSHQGQQCPLLYIIPSVFSLVLPVWTSGFFLNRTSVCIVKA</sequence>
<gene>
    <name evidence="2" type="ORF">GOODEAATRI_031505</name>
</gene>
<evidence type="ECO:0000313" key="2">
    <source>
        <dbReference type="EMBL" id="MEQ2176773.1"/>
    </source>
</evidence>
<evidence type="ECO:0000256" key="1">
    <source>
        <dbReference type="SAM" id="Phobius"/>
    </source>
</evidence>
<feature type="transmembrane region" description="Helical" evidence="1">
    <location>
        <begin position="169"/>
        <end position="190"/>
    </location>
</feature>
<keyword evidence="1" id="KW-1133">Transmembrane helix</keyword>
<dbReference type="Proteomes" id="UP001476798">
    <property type="component" value="Unassembled WGS sequence"/>
</dbReference>
<dbReference type="EMBL" id="JAHRIO010055369">
    <property type="protein sequence ID" value="MEQ2176773.1"/>
    <property type="molecule type" value="Genomic_DNA"/>
</dbReference>
<organism evidence="2 3">
    <name type="scientific">Goodea atripinnis</name>
    <dbReference type="NCBI Taxonomy" id="208336"/>
    <lineage>
        <taxon>Eukaryota</taxon>
        <taxon>Metazoa</taxon>
        <taxon>Chordata</taxon>
        <taxon>Craniata</taxon>
        <taxon>Vertebrata</taxon>
        <taxon>Euteleostomi</taxon>
        <taxon>Actinopterygii</taxon>
        <taxon>Neopterygii</taxon>
        <taxon>Teleostei</taxon>
        <taxon>Neoteleostei</taxon>
        <taxon>Acanthomorphata</taxon>
        <taxon>Ovalentaria</taxon>
        <taxon>Atherinomorphae</taxon>
        <taxon>Cyprinodontiformes</taxon>
        <taxon>Goodeidae</taxon>
        <taxon>Goodea</taxon>
    </lineage>
</organism>
<accession>A0ABV0P218</accession>
<keyword evidence="1" id="KW-0472">Membrane</keyword>
<proteinExistence type="predicted"/>
<keyword evidence="3" id="KW-1185">Reference proteome</keyword>
<comment type="caution">
    <text evidence="2">The sequence shown here is derived from an EMBL/GenBank/DDBJ whole genome shotgun (WGS) entry which is preliminary data.</text>
</comment>
<protein>
    <submittedName>
        <fullName evidence="2">Uncharacterized protein</fullName>
    </submittedName>
</protein>
<keyword evidence="1" id="KW-0812">Transmembrane</keyword>
<feature type="non-terminal residue" evidence="2">
    <location>
        <position position="1"/>
    </location>
</feature>
<reference evidence="2 3" key="1">
    <citation type="submission" date="2021-06" db="EMBL/GenBank/DDBJ databases">
        <authorList>
            <person name="Palmer J.M."/>
        </authorList>
    </citation>
    <scope>NUCLEOTIDE SEQUENCE [LARGE SCALE GENOMIC DNA]</scope>
    <source>
        <strain evidence="2 3">GA_2019</strain>
        <tissue evidence="2">Muscle</tissue>
    </source>
</reference>
<evidence type="ECO:0000313" key="3">
    <source>
        <dbReference type="Proteomes" id="UP001476798"/>
    </source>
</evidence>
<name>A0ABV0P218_9TELE</name>